<dbReference type="OrthoDB" id="3227612at2759"/>
<reference evidence="1 2" key="1">
    <citation type="submission" date="2014-04" db="EMBL/GenBank/DDBJ databases">
        <authorList>
            <consortium name="DOE Joint Genome Institute"/>
            <person name="Kuo A."/>
            <person name="Girlanda M."/>
            <person name="Perotto S."/>
            <person name="Kohler A."/>
            <person name="Nagy L.G."/>
            <person name="Floudas D."/>
            <person name="Copeland A."/>
            <person name="Barry K.W."/>
            <person name="Cichocki N."/>
            <person name="Veneault-Fourrey C."/>
            <person name="LaButti K."/>
            <person name="Lindquist E.A."/>
            <person name="Lipzen A."/>
            <person name="Lundell T."/>
            <person name="Morin E."/>
            <person name="Murat C."/>
            <person name="Sun H."/>
            <person name="Tunlid A."/>
            <person name="Henrissat B."/>
            <person name="Grigoriev I.V."/>
            <person name="Hibbett D.S."/>
            <person name="Martin F."/>
            <person name="Nordberg H.P."/>
            <person name="Cantor M.N."/>
            <person name="Hua S.X."/>
        </authorList>
    </citation>
    <scope>NUCLEOTIDE SEQUENCE [LARGE SCALE GENOMIC DNA]</scope>
    <source>
        <strain evidence="1 2">MUT 4182</strain>
    </source>
</reference>
<dbReference type="HOGENOM" id="CLU_1595767_0_0_1"/>
<evidence type="ECO:0000313" key="1">
    <source>
        <dbReference type="EMBL" id="KIO20537.1"/>
    </source>
</evidence>
<keyword evidence="2" id="KW-1185">Reference proteome</keyword>
<organism evidence="1 2">
    <name type="scientific">Tulasnella calospora MUT 4182</name>
    <dbReference type="NCBI Taxonomy" id="1051891"/>
    <lineage>
        <taxon>Eukaryota</taxon>
        <taxon>Fungi</taxon>
        <taxon>Dikarya</taxon>
        <taxon>Basidiomycota</taxon>
        <taxon>Agaricomycotina</taxon>
        <taxon>Agaricomycetes</taxon>
        <taxon>Cantharellales</taxon>
        <taxon>Tulasnellaceae</taxon>
        <taxon>Tulasnella</taxon>
    </lineage>
</organism>
<accession>A0A0C3LGF3</accession>
<dbReference type="EMBL" id="KN823170">
    <property type="protein sequence ID" value="KIO20537.1"/>
    <property type="molecule type" value="Genomic_DNA"/>
</dbReference>
<evidence type="ECO:0000313" key="2">
    <source>
        <dbReference type="Proteomes" id="UP000054248"/>
    </source>
</evidence>
<reference evidence="2" key="2">
    <citation type="submission" date="2015-01" db="EMBL/GenBank/DDBJ databases">
        <title>Evolutionary Origins and Diversification of the Mycorrhizal Mutualists.</title>
        <authorList>
            <consortium name="DOE Joint Genome Institute"/>
            <consortium name="Mycorrhizal Genomics Consortium"/>
            <person name="Kohler A."/>
            <person name="Kuo A."/>
            <person name="Nagy L.G."/>
            <person name="Floudas D."/>
            <person name="Copeland A."/>
            <person name="Barry K.W."/>
            <person name="Cichocki N."/>
            <person name="Veneault-Fourrey C."/>
            <person name="LaButti K."/>
            <person name="Lindquist E.A."/>
            <person name="Lipzen A."/>
            <person name="Lundell T."/>
            <person name="Morin E."/>
            <person name="Murat C."/>
            <person name="Riley R."/>
            <person name="Ohm R."/>
            <person name="Sun H."/>
            <person name="Tunlid A."/>
            <person name="Henrissat B."/>
            <person name="Grigoriev I.V."/>
            <person name="Hibbett D.S."/>
            <person name="Martin F."/>
        </authorList>
    </citation>
    <scope>NUCLEOTIDE SEQUENCE [LARGE SCALE GENOMIC DNA]</scope>
    <source>
        <strain evidence="2">MUT 4182</strain>
    </source>
</reference>
<protein>
    <submittedName>
        <fullName evidence="1">Uncharacterized protein</fullName>
    </submittedName>
</protein>
<sequence length="167" mass="18759">MASNWSHLESGVLTIPYAVDIIRILQDSGIELKSAVLTNWNGKVPEDLLRGLNLFTRLVLETTSELPWKVIDQLGRSFLEDLEASDGYLQFLCPSLTTLDLKVSVPGLYIRGSFHSQLRRMIRNRQTGTHPTNGPAKLQKVGLPSILLEEHDHKDAVFEGIEMYSTD</sequence>
<name>A0A0C3LGF3_9AGAM</name>
<dbReference type="Proteomes" id="UP000054248">
    <property type="component" value="Unassembled WGS sequence"/>
</dbReference>
<gene>
    <name evidence="1" type="ORF">M407DRAFT_10820</name>
</gene>
<dbReference type="AlphaFoldDB" id="A0A0C3LGF3"/>
<proteinExistence type="predicted"/>